<dbReference type="Pfam" id="PF00534">
    <property type="entry name" value="Glycos_transf_1"/>
    <property type="match status" value="1"/>
</dbReference>
<keyword evidence="2" id="KW-0808">Transferase</keyword>
<gene>
    <name evidence="2" type="ORF">ACFPOF_29045</name>
</gene>
<evidence type="ECO:0000259" key="1">
    <source>
        <dbReference type="Pfam" id="PF00534"/>
    </source>
</evidence>
<name>A0ABW0HZW8_9BACL</name>
<dbReference type="EMBL" id="JBHSMI010000062">
    <property type="protein sequence ID" value="MFC5406791.1"/>
    <property type="molecule type" value="Genomic_DNA"/>
</dbReference>
<dbReference type="InterPro" id="IPR001296">
    <property type="entry name" value="Glyco_trans_1"/>
</dbReference>
<dbReference type="RefSeq" id="WP_378138884.1">
    <property type="nucleotide sequence ID" value="NZ_JBHSMI010000062.1"/>
</dbReference>
<evidence type="ECO:0000313" key="2">
    <source>
        <dbReference type="EMBL" id="MFC5406791.1"/>
    </source>
</evidence>
<feature type="domain" description="Glycosyl transferase family 1" evidence="1">
    <location>
        <begin position="232"/>
        <end position="382"/>
    </location>
</feature>
<evidence type="ECO:0000313" key="3">
    <source>
        <dbReference type="Proteomes" id="UP001596113"/>
    </source>
</evidence>
<proteinExistence type="predicted"/>
<sequence length="400" mass="45677">MKKEVLISVFDMEIGGIERSLINMLESFDYENYNVSLFVCSHQGEFMNLIPRQVHLLPEIGAYTVFRKSVAQCLRERRYSAALVRILAKSMASIKARRRRLVEGPGYIQMQLESRLSVPIIPSFKKEYDLAISYAWPHEIVIRKVRAKKKVAWIHTDYSKLEIDNQLDLAGWRKFDRIASISDACTQSFLFRYPELRDKIVPIENITSPGFIRSQATEPLHMEISEGPFFNIVSVGRLSFVKGFDTAIQALKILHEAGLTDIRWYVVGYGGQKDELRTLIADNNLQESFKLIGKKSNPYPYIQRCDLYVQPSRYEGKAVTVTEAQILGKPIVITNYPTSTSQVTNGLDGIICEGSPEGIAEAIKRMYTDSELRESLTNYLKEKNHSNDSELIKLYDLIPS</sequence>
<dbReference type="SUPFAM" id="SSF53756">
    <property type="entry name" value="UDP-Glycosyltransferase/glycogen phosphorylase"/>
    <property type="match status" value="1"/>
</dbReference>
<reference evidence="3" key="1">
    <citation type="journal article" date="2019" name="Int. J. Syst. Evol. Microbiol.">
        <title>The Global Catalogue of Microorganisms (GCM) 10K type strain sequencing project: providing services to taxonomists for standard genome sequencing and annotation.</title>
        <authorList>
            <consortium name="The Broad Institute Genomics Platform"/>
            <consortium name="The Broad Institute Genome Sequencing Center for Infectious Disease"/>
            <person name="Wu L."/>
            <person name="Ma J."/>
        </authorList>
    </citation>
    <scope>NUCLEOTIDE SEQUENCE [LARGE SCALE GENOMIC DNA]</scope>
    <source>
        <strain evidence="3">CGMCC 1.18575</strain>
    </source>
</reference>
<dbReference type="PANTHER" id="PTHR12526:SF572">
    <property type="entry name" value="BLL5144 PROTEIN"/>
    <property type="match status" value="1"/>
</dbReference>
<protein>
    <submittedName>
        <fullName evidence="2">Glycosyltransferase</fullName>
        <ecNumber evidence="2">2.4.-.-</ecNumber>
    </submittedName>
</protein>
<keyword evidence="3" id="KW-1185">Reference proteome</keyword>
<comment type="caution">
    <text evidence="2">The sequence shown here is derived from an EMBL/GenBank/DDBJ whole genome shotgun (WGS) entry which is preliminary data.</text>
</comment>
<dbReference type="Proteomes" id="UP001596113">
    <property type="component" value="Unassembled WGS sequence"/>
</dbReference>
<dbReference type="GO" id="GO:0016757">
    <property type="term" value="F:glycosyltransferase activity"/>
    <property type="evidence" value="ECO:0007669"/>
    <property type="project" value="UniProtKB-KW"/>
</dbReference>
<organism evidence="2 3">
    <name type="scientific">Cohnella soli</name>
    <dbReference type="NCBI Taxonomy" id="425005"/>
    <lineage>
        <taxon>Bacteria</taxon>
        <taxon>Bacillati</taxon>
        <taxon>Bacillota</taxon>
        <taxon>Bacilli</taxon>
        <taxon>Bacillales</taxon>
        <taxon>Paenibacillaceae</taxon>
        <taxon>Cohnella</taxon>
    </lineage>
</organism>
<dbReference type="EC" id="2.4.-.-" evidence="2"/>
<accession>A0ABW0HZW8</accession>
<dbReference type="CDD" id="cd03811">
    <property type="entry name" value="GT4_GT28_WabH-like"/>
    <property type="match status" value="1"/>
</dbReference>
<dbReference type="PANTHER" id="PTHR12526">
    <property type="entry name" value="GLYCOSYLTRANSFERASE"/>
    <property type="match status" value="1"/>
</dbReference>
<keyword evidence="2" id="KW-0328">Glycosyltransferase</keyword>
<dbReference type="Gene3D" id="3.40.50.2000">
    <property type="entry name" value="Glycogen Phosphorylase B"/>
    <property type="match status" value="2"/>
</dbReference>